<name>A0A318JR90_9NOCA</name>
<feature type="transmembrane region" description="Helical" evidence="1">
    <location>
        <begin position="388"/>
        <end position="412"/>
    </location>
</feature>
<keyword evidence="3" id="KW-1185">Reference proteome</keyword>
<dbReference type="Proteomes" id="UP000247569">
    <property type="component" value="Unassembled WGS sequence"/>
</dbReference>
<accession>A0A318JR90</accession>
<sequence>MGPRIRNGTLWLRRFAGTTPGVIAAFAVVSVVLCLLAGFTCANQMSGKSARRDVALERTEPLAFAAQRLYVALSAADASAATAFLSTGIEAPELRHRYQQSLADAAVALAEATAGVSDEQTRQIVARIAADLPAYTGLIETARANNRQGYPVGSSYLSAASEVMQKSLLPNAERLTADRFAAVREDQRAVAALPALSIALIVLVLLVCAAGSWILLRRTNRLANAGVLAAAGAAVLALLWVVTATSVAANAMDTGASGASNRFESLAKARIAAQQARTDETLQLITRGDIAAGEDSYNRHAAELRERLGAVVGPESAAAQELSRWTDGHRAQIEAYQAADYRAALAQAIGAQPDSSASRFTALDRSLNDNITQARLDLRGGLRTAGNALILSPFGTLVLLVLAAAAVVVGVWPRLKEFL</sequence>
<dbReference type="AlphaFoldDB" id="A0A318JR90"/>
<organism evidence="2 3">
    <name type="scientific">Nocardia tenerifensis</name>
    <dbReference type="NCBI Taxonomy" id="228006"/>
    <lineage>
        <taxon>Bacteria</taxon>
        <taxon>Bacillati</taxon>
        <taxon>Actinomycetota</taxon>
        <taxon>Actinomycetes</taxon>
        <taxon>Mycobacteriales</taxon>
        <taxon>Nocardiaceae</taxon>
        <taxon>Nocardia</taxon>
    </lineage>
</organism>
<evidence type="ECO:0008006" key="4">
    <source>
        <dbReference type="Google" id="ProtNLM"/>
    </source>
</evidence>
<evidence type="ECO:0000313" key="3">
    <source>
        <dbReference type="Proteomes" id="UP000247569"/>
    </source>
</evidence>
<gene>
    <name evidence="2" type="ORF">DFR70_11860</name>
</gene>
<protein>
    <recommendedName>
        <fullName evidence="4">Secreted protein</fullName>
    </recommendedName>
</protein>
<evidence type="ECO:0000256" key="1">
    <source>
        <dbReference type="SAM" id="Phobius"/>
    </source>
</evidence>
<feature type="transmembrane region" description="Helical" evidence="1">
    <location>
        <begin position="20"/>
        <end position="42"/>
    </location>
</feature>
<dbReference type="EMBL" id="QJKF01000018">
    <property type="protein sequence ID" value="PXX57405.1"/>
    <property type="molecule type" value="Genomic_DNA"/>
</dbReference>
<keyword evidence="1" id="KW-0812">Transmembrane</keyword>
<feature type="transmembrane region" description="Helical" evidence="1">
    <location>
        <begin position="222"/>
        <end position="242"/>
    </location>
</feature>
<proteinExistence type="predicted"/>
<dbReference type="RefSeq" id="WP_246003172.1">
    <property type="nucleotide sequence ID" value="NZ_QJKF01000018.1"/>
</dbReference>
<keyword evidence="1" id="KW-1133">Transmembrane helix</keyword>
<keyword evidence="1" id="KW-0472">Membrane</keyword>
<evidence type="ECO:0000313" key="2">
    <source>
        <dbReference type="EMBL" id="PXX57405.1"/>
    </source>
</evidence>
<reference evidence="2 3" key="1">
    <citation type="submission" date="2018-05" db="EMBL/GenBank/DDBJ databases">
        <title>Genomic Encyclopedia of Type Strains, Phase IV (KMG-IV): sequencing the most valuable type-strain genomes for metagenomic binning, comparative biology and taxonomic classification.</title>
        <authorList>
            <person name="Goeker M."/>
        </authorList>
    </citation>
    <scope>NUCLEOTIDE SEQUENCE [LARGE SCALE GENOMIC DNA]</scope>
    <source>
        <strain evidence="2 3">DSM 44704</strain>
    </source>
</reference>
<comment type="caution">
    <text evidence="2">The sequence shown here is derived from an EMBL/GenBank/DDBJ whole genome shotgun (WGS) entry which is preliminary data.</text>
</comment>
<feature type="transmembrane region" description="Helical" evidence="1">
    <location>
        <begin position="189"/>
        <end position="216"/>
    </location>
</feature>